<dbReference type="Pfam" id="PF00903">
    <property type="entry name" value="Glyoxalase"/>
    <property type="match status" value="1"/>
</dbReference>
<protein>
    <recommendedName>
        <fullName evidence="1">Glyoxalase/fosfomycin resistance/dioxygenase domain-containing protein</fullName>
    </recommendedName>
</protein>
<feature type="domain" description="Glyoxalase/fosfomycin resistance/dioxygenase" evidence="1">
    <location>
        <begin position="12"/>
        <end position="135"/>
    </location>
</feature>
<gene>
    <name evidence="2" type="ORF">L0N08_02305</name>
</gene>
<dbReference type="Proteomes" id="UP001299608">
    <property type="component" value="Unassembled WGS sequence"/>
</dbReference>
<dbReference type="Gene3D" id="3.10.180.10">
    <property type="entry name" value="2,3-Dihydroxybiphenyl 1,2-Dioxygenase, domain 1"/>
    <property type="match status" value="1"/>
</dbReference>
<organism evidence="2 3">
    <name type="scientific">Enterocloster aldenensis</name>
    <dbReference type="NCBI Taxonomy" id="358742"/>
    <lineage>
        <taxon>Bacteria</taxon>
        <taxon>Bacillati</taxon>
        <taxon>Bacillota</taxon>
        <taxon>Clostridia</taxon>
        <taxon>Lachnospirales</taxon>
        <taxon>Lachnospiraceae</taxon>
        <taxon>Enterocloster</taxon>
    </lineage>
</organism>
<reference evidence="2" key="1">
    <citation type="submission" date="2022-01" db="EMBL/GenBank/DDBJ databases">
        <title>Collection of gut derived symbiotic bacterial strains cultured from healthy donors.</title>
        <authorList>
            <person name="Lin H."/>
            <person name="Kohout C."/>
            <person name="Waligurski E."/>
            <person name="Pamer E.G."/>
        </authorList>
    </citation>
    <scope>NUCLEOTIDE SEQUENCE</scope>
    <source>
        <strain evidence="2">DFI.6.55</strain>
    </source>
</reference>
<proteinExistence type="predicted"/>
<dbReference type="InterPro" id="IPR004360">
    <property type="entry name" value="Glyas_Fos-R_dOase_dom"/>
</dbReference>
<comment type="caution">
    <text evidence="2">The sequence shown here is derived from an EMBL/GenBank/DDBJ whole genome shotgun (WGS) entry which is preliminary data.</text>
</comment>
<dbReference type="PANTHER" id="PTHR36113">
    <property type="entry name" value="LYASE, PUTATIVE-RELATED-RELATED"/>
    <property type="match status" value="1"/>
</dbReference>
<accession>A0AAW5BJS9</accession>
<dbReference type="SUPFAM" id="SSF54593">
    <property type="entry name" value="Glyoxalase/Bleomycin resistance protein/Dihydroxybiphenyl dioxygenase"/>
    <property type="match status" value="1"/>
</dbReference>
<evidence type="ECO:0000313" key="2">
    <source>
        <dbReference type="EMBL" id="MCG4744238.1"/>
    </source>
</evidence>
<dbReference type="InterPro" id="IPR029068">
    <property type="entry name" value="Glyas_Bleomycin-R_OHBP_Dase"/>
</dbReference>
<evidence type="ECO:0000259" key="1">
    <source>
        <dbReference type="Pfam" id="PF00903"/>
    </source>
</evidence>
<dbReference type="PANTHER" id="PTHR36113:SF1">
    <property type="entry name" value="GLYOXALASE_BLEOMYCIN RESISTANCE PROTEIN_DIOXYGENASE"/>
    <property type="match status" value="1"/>
</dbReference>
<dbReference type="AlphaFoldDB" id="A0AAW5BJS9"/>
<dbReference type="EMBL" id="JAKNGE010000002">
    <property type="protein sequence ID" value="MCG4744238.1"/>
    <property type="molecule type" value="Genomic_DNA"/>
</dbReference>
<dbReference type="InterPro" id="IPR051332">
    <property type="entry name" value="Fosfomycin_Res_Enzymes"/>
</dbReference>
<dbReference type="RefSeq" id="WP_238053394.1">
    <property type="nucleotide sequence ID" value="NZ_JAKNGE010000002.1"/>
</dbReference>
<evidence type="ECO:0000313" key="3">
    <source>
        <dbReference type="Proteomes" id="UP001299608"/>
    </source>
</evidence>
<name>A0AAW5BJS9_9FIRM</name>
<sequence>MKSEMMILKVDCITLQTLYPDKMKDFYVKYFGAEANRNTMATDCPDPMYTLSFQGGFKIKLAPAGQSQSGFAARTSPCPHNPVCLAFRLGSRKRVNTLTSQLILEGHEIISEPQLSAPAHYSSCIFDPEGNIVELIS</sequence>